<evidence type="ECO:0000256" key="2">
    <source>
        <dbReference type="ARBA" id="ARBA00007749"/>
    </source>
</evidence>
<evidence type="ECO:0000256" key="5">
    <source>
        <dbReference type="ARBA" id="ARBA00022833"/>
    </source>
</evidence>
<dbReference type="Gene3D" id="3.60.15.10">
    <property type="entry name" value="Ribonuclease Z/Hydroxyacylglutathione hydrolase-like"/>
    <property type="match status" value="1"/>
</dbReference>
<dbReference type="EMBL" id="JAGMUV010000044">
    <property type="protein sequence ID" value="KAH7110685.1"/>
    <property type="molecule type" value="Genomic_DNA"/>
</dbReference>
<dbReference type="OrthoDB" id="10250730at2759"/>
<proteinExistence type="inferred from homology"/>
<feature type="domain" description="Metallo-beta-lactamase" evidence="6">
    <location>
        <begin position="56"/>
        <end position="284"/>
    </location>
</feature>
<evidence type="ECO:0000256" key="1">
    <source>
        <dbReference type="ARBA" id="ARBA00001947"/>
    </source>
</evidence>
<organism evidence="7 8">
    <name type="scientific">Dactylonectria macrodidyma</name>
    <dbReference type="NCBI Taxonomy" id="307937"/>
    <lineage>
        <taxon>Eukaryota</taxon>
        <taxon>Fungi</taxon>
        <taxon>Dikarya</taxon>
        <taxon>Ascomycota</taxon>
        <taxon>Pezizomycotina</taxon>
        <taxon>Sordariomycetes</taxon>
        <taxon>Hypocreomycetidae</taxon>
        <taxon>Hypocreales</taxon>
        <taxon>Nectriaceae</taxon>
        <taxon>Dactylonectria</taxon>
    </lineage>
</organism>
<keyword evidence="5" id="KW-0862">Zinc</keyword>
<dbReference type="SMART" id="SM00849">
    <property type="entry name" value="Lactamase_B"/>
    <property type="match status" value="1"/>
</dbReference>
<keyword evidence="3" id="KW-0479">Metal-binding</keyword>
<gene>
    <name evidence="7" type="ORF">EDB81DRAFT_369783</name>
</gene>
<evidence type="ECO:0000313" key="7">
    <source>
        <dbReference type="EMBL" id="KAH7110685.1"/>
    </source>
</evidence>
<keyword evidence="8" id="KW-1185">Reference proteome</keyword>
<reference evidence="7" key="1">
    <citation type="journal article" date="2021" name="Nat. Commun.">
        <title>Genetic determinants of endophytism in the Arabidopsis root mycobiome.</title>
        <authorList>
            <person name="Mesny F."/>
            <person name="Miyauchi S."/>
            <person name="Thiergart T."/>
            <person name="Pickel B."/>
            <person name="Atanasova L."/>
            <person name="Karlsson M."/>
            <person name="Huettel B."/>
            <person name="Barry K.W."/>
            <person name="Haridas S."/>
            <person name="Chen C."/>
            <person name="Bauer D."/>
            <person name="Andreopoulos W."/>
            <person name="Pangilinan J."/>
            <person name="LaButti K."/>
            <person name="Riley R."/>
            <person name="Lipzen A."/>
            <person name="Clum A."/>
            <person name="Drula E."/>
            <person name="Henrissat B."/>
            <person name="Kohler A."/>
            <person name="Grigoriev I.V."/>
            <person name="Martin F.M."/>
            <person name="Hacquard S."/>
        </authorList>
    </citation>
    <scope>NUCLEOTIDE SEQUENCE</scope>
    <source>
        <strain evidence="7">MPI-CAGE-AT-0147</strain>
    </source>
</reference>
<dbReference type="PANTHER" id="PTHR42978">
    <property type="entry name" value="QUORUM-QUENCHING LACTONASE YTNP-RELATED-RELATED"/>
    <property type="match status" value="1"/>
</dbReference>
<dbReference type="GO" id="GO:0016787">
    <property type="term" value="F:hydrolase activity"/>
    <property type="evidence" value="ECO:0007669"/>
    <property type="project" value="UniProtKB-KW"/>
</dbReference>
<sequence>MEGAISKAKVATSLTFISTGTVQIKLSMKSQPITNRSVTMRRFRSFADRKWSDDLPIGAFLISHPDGPILFDTGESPLCNHPRYKPALSPTKLFSTVRISPDEGIVDQLRANGVEPKDLQAIILSHLHGDHAGGLESLAAEAPQVPIYVTREHWDAFGKHPLYATMQGCVPEHWPKNFTPKILEYTDHAVGPWKQSCPITSDRKVLAVDTSGHVPGHMSLIIYGDNTDGTYTTYFLTGDATYGLDILEKEEPDGINDDPVRALESLKLINEFANQMDVVVLPSHDPDTPRLLRDRVVYKPKSEPPLNL</sequence>
<dbReference type="PANTHER" id="PTHR42978:SF2">
    <property type="entry name" value="102 KBASES UNSTABLE REGION: FROM 1 TO 119443"/>
    <property type="match status" value="1"/>
</dbReference>
<evidence type="ECO:0000256" key="4">
    <source>
        <dbReference type="ARBA" id="ARBA00022801"/>
    </source>
</evidence>
<dbReference type="SUPFAM" id="SSF56281">
    <property type="entry name" value="Metallo-hydrolase/oxidoreductase"/>
    <property type="match status" value="1"/>
</dbReference>
<comment type="cofactor">
    <cofactor evidence="1">
        <name>Zn(2+)</name>
        <dbReference type="ChEBI" id="CHEBI:29105"/>
    </cofactor>
</comment>
<dbReference type="InterPro" id="IPR051013">
    <property type="entry name" value="MBL_superfamily_lactonases"/>
</dbReference>
<dbReference type="CDD" id="cd07729">
    <property type="entry name" value="AHL_lactonase_MBL-fold"/>
    <property type="match status" value="1"/>
</dbReference>
<dbReference type="InterPro" id="IPR001279">
    <property type="entry name" value="Metallo-B-lactamas"/>
</dbReference>
<dbReference type="Pfam" id="PF00753">
    <property type="entry name" value="Lactamase_B"/>
    <property type="match status" value="1"/>
</dbReference>
<comment type="caution">
    <text evidence="7">The sequence shown here is derived from an EMBL/GenBank/DDBJ whole genome shotgun (WGS) entry which is preliminary data.</text>
</comment>
<dbReference type="Proteomes" id="UP000738349">
    <property type="component" value="Unassembled WGS sequence"/>
</dbReference>
<dbReference type="InterPro" id="IPR036866">
    <property type="entry name" value="RibonucZ/Hydroxyglut_hydro"/>
</dbReference>
<evidence type="ECO:0000313" key="8">
    <source>
        <dbReference type="Proteomes" id="UP000738349"/>
    </source>
</evidence>
<dbReference type="AlphaFoldDB" id="A0A9P9CZR0"/>
<name>A0A9P9CZR0_9HYPO</name>
<evidence type="ECO:0000256" key="3">
    <source>
        <dbReference type="ARBA" id="ARBA00022723"/>
    </source>
</evidence>
<comment type="similarity">
    <text evidence="2">Belongs to the metallo-beta-lactamase superfamily.</text>
</comment>
<evidence type="ECO:0000259" key="6">
    <source>
        <dbReference type="SMART" id="SM00849"/>
    </source>
</evidence>
<keyword evidence="4" id="KW-0378">Hydrolase</keyword>
<protein>
    <submittedName>
        <fullName evidence="7">Metallo-beta-lactamase superfamily protein</fullName>
    </submittedName>
</protein>
<dbReference type="GO" id="GO:0046872">
    <property type="term" value="F:metal ion binding"/>
    <property type="evidence" value="ECO:0007669"/>
    <property type="project" value="UniProtKB-KW"/>
</dbReference>
<accession>A0A9P9CZR0</accession>